<dbReference type="AlphaFoldDB" id="A0A0C9Y607"/>
<keyword evidence="2" id="KW-1185">Reference proteome</keyword>
<sequence>YPTHYISCISKHHFRAGPRGGMFTTGMPFPVHGMGLGGQEFMALGAIGSLLSCKV</sequence>
<accession>A0A0C9Y607</accession>
<proteinExistence type="predicted"/>
<protein>
    <submittedName>
        <fullName evidence="1">Uncharacterized protein</fullName>
    </submittedName>
</protein>
<reference evidence="1 2" key="1">
    <citation type="submission" date="2014-04" db="EMBL/GenBank/DDBJ databases">
        <authorList>
            <consortium name="DOE Joint Genome Institute"/>
            <person name="Kuo A."/>
            <person name="Kohler A."/>
            <person name="Nagy L.G."/>
            <person name="Floudas D."/>
            <person name="Copeland A."/>
            <person name="Barry K.W."/>
            <person name="Cichocki N."/>
            <person name="Veneault-Fourrey C."/>
            <person name="LaButti K."/>
            <person name="Lindquist E.A."/>
            <person name="Lipzen A."/>
            <person name="Lundell T."/>
            <person name="Morin E."/>
            <person name="Murat C."/>
            <person name="Sun H."/>
            <person name="Tunlid A."/>
            <person name="Henrissat B."/>
            <person name="Grigoriev I.V."/>
            <person name="Hibbett D.S."/>
            <person name="Martin F."/>
            <person name="Nordberg H.P."/>
            <person name="Cantor M.N."/>
            <person name="Hua S.X."/>
        </authorList>
    </citation>
    <scope>NUCLEOTIDE SEQUENCE [LARGE SCALE GENOMIC DNA]</scope>
    <source>
        <strain evidence="1 2">LaAM-08-1</strain>
    </source>
</reference>
<dbReference type="Proteomes" id="UP000054477">
    <property type="component" value="Unassembled WGS sequence"/>
</dbReference>
<organism evidence="1 2">
    <name type="scientific">Laccaria amethystina LaAM-08-1</name>
    <dbReference type="NCBI Taxonomy" id="1095629"/>
    <lineage>
        <taxon>Eukaryota</taxon>
        <taxon>Fungi</taxon>
        <taxon>Dikarya</taxon>
        <taxon>Basidiomycota</taxon>
        <taxon>Agaricomycotina</taxon>
        <taxon>Agaricomycetes</taxon>
        <taxon>Agaricomycetidae</taxon>
        <taxon>Agaricales</taxon>
        <taxon>Agaricineae</taxon>
        <taxon>Hydnangiaceae</taxon>
        <taxon>Laccaria</taxon>
    </lineage>
</organism>
<name>A0A0C9Y607_9AGAR</name>
<reference evidence="2" key="2">
    <citation type="submission" date="2015-01" db="EMBL/GenBank/DDBJ databases">
        <title>Evolutionary Origins and Diversification of the Mycorrhizal Mutualists.</title>
        <authorList>
            <consortium name="DOE Joint Genome Institute"/>
            <consortium name="Mycorrhizal Genomics Consortium"/>
            <person name="Kohler A."/>
            <person name="Kuo A."/>
            <person name="Nagy L.G."/>
            <person name="Floudas D."/>
            <person name="Copeland A."/>
            <person name="Barry K.W."/>
            <person name="Cichocki N."/>
            <person name="Veneault-Fourrey C."/>
            <person name="LaButti K."/>
            <person name="Lindquist E.A."/>
            <person name="Lipzen A."/>
            <person name="Lundell T."/>
            <person name="Morin E."/>
            <person name="Murat C."/>
            <person name="Riley R."/>
            <person name="Ohm R."/>
            <person name="Sun H."/>
            <person name="Tunlid A."/>
            <person name="Henrissat B."/>
            <person name="Grigoriev I.V."/>
            <person name="Hibbett D.S."/>
            <person name="Martin F."/>
        </authorList>
    </citation>
    <scope>NUCLEOTIDE SEQUENCE [LARGE SCALE GENOMIC DNA]</scope>
    <source>
        <strain evidence="2">LaAM-08-1</strain>
    </source>
</reference>
<dbReference type="HOGENOM" id="CLU_3037951_0_0_1"/>
<evidence type="ECO:0000313" key="2">
    <source>
        <dbReference type="Proteomes" id="UP000054477"/>
    </source>
</evidence>
<dbReference type="EMBL" id="KN838580">
    <property type="protein sequence ID" value="KIK03453.1"/>
    <property type="molecule type" value="Genomic_DNA"/>
</dbReference>
<feature type="non-terminal residue" evidence="1">
    <location>
        <position position="1"/>
    </location>
</feature>
<gene>
    <name evidence="1" type="ORF">K443DRAFT_95159</name>
</gene>
<evidence type="ECO:0000313" key="1">
    <source>
        <dbReference type="EMBL" id="KIK03453.1"/>
    </source>
</evidence>